<reference evidence="2" key="1">
    <citation type="submission" date="2021-02" db="EMBL/GenBank/DDBJ databases">
        <authorList>
            <person name="Nowell W R."/>
        </authorList>
    </citation>
    <scope>NUCLEOTIDE SEQUENCE</scope>
</reference>
<evidence type="ECO:0000313" key="1">
    <source>
        <dbReference type="EMBL" id="CAF1548986.1"/>
    </source>
</evidence>
<dbReference type="Proteomes" id="UP000663852">
    <property type="component" value="Unassembled WGS sequence"/>
</dbReference>
<dbReference type="EMBL" id="CAJNOR010005600">
    <property type="protein sequence ID" value="CAF1569257.1"/>
    <property type="molecule type" value="Genomic_DNA"/>
</dbReference>
<comment type="caution">
    <text evidence="2">The sequence shown here is derived from an EMBL/GenBank/DDBJ whole genome shotgun (WGS) entry which is preliminary data.</text>
</comment>
<gene>
    <name evidence="1" type="ORF">EDS130_LOCUS45864</name>
    <name evidence="2" type="ORF">XAT740_LOCUS44318</name>
</gene>
<sequence length="98" mass="11080">MALNDECILISSPDRSKPLSNTSHTSKSFETLLKNNKDDYKIVNNPSKRLTATCWKLFGFPARVIDGDEFEIIPGFASCKQCFETFRHVGSIHVKLET</sequence>
<organism evidence="2 3">
    <name type="scientific">Adineta ricciae</name>
    <name type="common">Rotifer</name>
    <dbReference type="NCBI Taxonomy" id="249248"/>
    <lineage>
        <taxon>Eukaryota</taxon>
        <taxon>Metazoa</taxon>
        <taxon>Spiralia</taxon>
        <taxon>Gnathifera</taxon>
        <taxon>Rotifera</taxon>
        <taxon>Eurotatoria</taxon>
        <taxon>Bdelloidea</taxon>
        <taxon>Adinetida</taxon>
        <taxon>Adinetidae</taxon>
        <taxon>Adineta</taxon>
    </lineage>
</organism>
<name>A0A815YD95_ADIRI</name>
<accession>A0A815YD95</accession>
<keyword evidence="3" id="KW-1185">Reference proteome</keyword>
<protein>
    <submittedName>
        <fullName evidence="2">Uncharacterized protein</fullName>
    </submittedName>
</protein>
<dbReference type="AlphaFoldDB" id="A0A815YD95"/>
<proteinExistence type="predicted"/>
<evidence type="ECO:0000313" key="3">
    <source>
        <dbReference type="Proteomes" id="UP000663828"/>
    </source>
</evidence>
<evidence type="ECO:0000313" key="2">
    <source>
        <dbReference type="EMBL" id="CAF1569257.1"/>
    </source>
</evidence>
<dbReference type="Proteomes" id="UP000663828">
    <property type="component" value="Unassembled WGS sequence"/>
</dbReference>
<dbReference type="EMBL" id="CAJNOJ010001311">
    <property type="protein sequence ID" value="CAF1548986.1"/>
    <property type="molecule type" value="Genomic_DNA"/>
</dbReference>